<evidence type="ECO:0000313" key="1">
    <source>
        <dbReference type="EMBL" id="APT84404.1"/>
    </source>
</evidence>
<proteinExistence type="predicted"/>
<name>A0A1L7CF01_9CORY</name>
<dbReference type="AlphaFoldDB" id="A0A1L7CF01"/>
<keyword evidence="2" id="KW-1185">Reference proteome</keyword>
<sequence>MDLLLGVKTCVTFAGAGTPDAATDLLSGAPRKTLAVASRPAERLKKGPNFLIAETNLYSSV</sequence>
<protein>
    <submittedName>
        <fullName evidence="1">Uncharacterized protein</fullName>
    </submittedName>
</protein>
<evidence type="ECO:0000313" key="2">
    <source>
        <dbReference type="Proteomes" id="UP000185478"/>
    </source>
</evidence>
<reference evidence="1 2" key="1">
    <citation type="submission" date="2014-08" db="EMBL/GenBank/DDBJ databases">
        <title>Complete genome sequence of Corynebacterium aquilae S-613T(T) (=DSM 44791(T)), isolated from the choana of a healthy golden eagle.</title>
        <authorList>
            <person name="Ruckert C."/>
            <person name="Albersmeier A."/>
            <person name="Winkler A."/>
            <person name="Kalinowski J."/>
        </authorList>
    </citation>
    <scope>NUCLEOTIDE SEQUENCE [LARGE SCALE GENOMIC DNA]</scope>
    <source>
        <strain evidence="1 2">S-613</strain>
    </source>
</reference>
<dbReference type="KEGG" id="caqu:CAQU_04200"/>
<dbReference type="Proteomes" id="UP000185478">
    <property type="component" value="Chromosome"/>
</dbReference>
<gene>
    <name evidence="1" type="ORF">CAQU_04200</name>
</gene>
<dbReference type="EMBL" id="CP009245">
    <property type="protein sequence ID" value="APT84404.1"/>
    <property type="molecule type" value="Genomic_DNA"/>
</dbReference>
<accession>A0A1L7CF01</accession>
<organism evidence="1 2">
    <name type="scientific">Corynebacterium aquilae DSM 44791</name>
    <dbReference type="NCBI Taxonomy" id="1431546"/>
    <lineage>
        <taxon>Bacteria</taxon>
        <taxon>Bacillati</taxon>
        <taxon>Actinomycetota</taxon>
        <taxon>Actinomycetes</taxon>
        <taxon>Mycobacteriales</taxon>
        <taxon>Corynebacteriaceae</taxon>
        <taxon>Corynebacterium</taxon>
    </lineage>
</organism>